<evidence type="ECO:0000256" key="1">
    <source>
        <dbReference type="ARBA" id="ARBA00004123"/>
    </source>
</evidence>
<comment type="caution">
    <text evidence="4">The sequence shown here is derived from an EMBL/GenBank/DDBJ whole genome shotgun (WGS) entry which is preliminary data.</text>
</comment>
<accession>A0AAD5XJ37</accession>
<dbReference type="GO" id="GO:0005634">
    <property type="term" value="C:nucleus"/>
    <property type="evidence" value="ECO:0007669"/>
    <property type="project" value="UniProtKB-SubCell"/>
</dbReference>
<protein>
    <submittedName>
        <fullName evidence="4">Uncharacterized protein</fullName>
    </submittedName>
</protein>
<evidence type="ECO:0000256" key="3">
    <source>
        <dbReference type="SAM" id="MobiDB-lite"/>
    </source>
</evidence>
<dbReference type="PANTHER" id="PTHR28605:SF1">
    <property type="entry name" value="CHROMOSOME TRANSMISSION FIDELITY FACTOR 8"/>
    <property type="match status" value="1"/>
</dbReference>
<feature type="region of interest" description="Disordered" evidence="3">
    <location>
        <begin position="76"/>
        <end position="173"/>
    </location>
</feature>
<proteinExistence type="predicted"/>
<gene>
    <name evidence="4" type="ORF">HDU87_001214</name>
</gene>
<keyword evidence="5" id="KW-1185">Reference proteome</keyword>
<sequence>MVQIVLPTTIASSDRDAGVDGTGHVLLELQGSLSTDGTESLAGVHLGHFNVCPTTGTPTLSIGHHKLEGRRVELRKPFAVVRKRQRQDSAASKTLPPPPSSSQPQSPPQSQSDPQQNPTTHHTHHPPPVRLELSLSLSQGPDSMTTMMTDDVDPPPPQHEEEPHPQPHSQTLDTTTTHHLYDVVAVLRFKYLFKSRPEHVLAEEHKGLIALPRR</sequence>
<dbReference type="PANTHER" id="PTHR28605">
    <property type="entry name" value="CTF8, CHROMOSOME TRANSMISSION FIDELITY FACTOR 8 HOMOLOG (S. CEREVISIAE)"/>
    <property type="match status" value="1"/>
</dbReference>
<reference evidence="4" key="1">
    <citation type="submission" date="2020-05" db="EMBL/GenBank/DDBJ databases">
        <title>Phylogenomic resolution of chytrid fungi.</title>
        <authorList>
            <person name="Stajich J.E."/>
            <person name="Amses K."/>
            <person name="Simmons R."/>
            <person name="Seto K."/>
            <person name="Myers J."/>
            <person name="Bonds A."/>
            <person name="Quandt C.A."/>
            <person name="Barry K."/>
            <person name="Liu P."/>
            <person name="Grigoriev I."/>
            <person name="Longcore J.E."/>
            <person name="James T.Y."/>
        </authorList>
    </citation>
    <scope>NUCLEOTIDE SEQUENCE</scope>
    <source>
        <strain evidence="4">JEL0379</strain>
    </source>
</reference>
<keyword evidence="2" id="KW-0539">Nucleus</keyword>
<evidence type="ECO:0000313" key="4">
    <source>
        <dbReference type="EMBL" id="KAJ3168133.1"/>
    </source>
</evidence>
<comment type="subcellular location">
    <subcellularLocation>
        <location evidence="1">Nucleus</location>
    </subcellularLocation>
</comment>
<name>A0AAD5XJ37_9FUNG</name>
<evidence type="ECO:0000256" key="2">
    <source>
        <dbReference type="ARBA" id="ARBA00023242"/>
    </source>
</evidence>
<dbReference type="Proteomes" id="UP001212152">
    <property type="component" value="Unassembled WGS sequence"/>
</dbReference>
<dbReference type="EMBL" id="JADGJQ010000124">
    <property type="protein sequence ID" value="KAJ3168133.1"/>
    <property type="molecule type" value="Genomic_DNA"/>
</dbReference>
<evidence type="ECO:0000313" key="5">
    <source>
        <dbReference type="Proteomes" id="UP001212152"/>
    </source>
</evidence>
<feature type="compositionally biased region" description="Pro residues" evidence="3">
    <location>
        <begin position="95"/>
        <end position="107"/>
    </location>
</feature>
<organism evidence="4 5">
    <name type="scientific">Geranomyces variabilis</name>
    <dbReference type="NCBI Taxonomy" id="109894"/>
    <lineage>
        <taxon>Eukaryota</taxon>
        <taxon>Fungi</taxon>
        <taxon>Fungi incertae sedis</taxon>
        <taxon>Chytridiomycota</taxon>
        <taxon>Chytridiomycota incertae sedis</taxon>
        <taxon>Chytridiomycetes</taxon>
        <taxon>Spizellomycetales</taxon>
        <taxon>Powellomycetaceae</taxon>
        <taxon>Geranomyces</taxon>
    </lineage>
</organism>
<dbReference type="AlphaFoldDB" id="A0AAD5XJ37"/>
<feature type="compositionally biased region" description="Low complexity" evidence="3">
    <location>
        <begin position="108"/>
        <end position="120"/>
    </location>
</feature>